<feature type="compositionally biased region" description="Basic and acidic residues" evidence="2">
    <location>
        <begin position="13"/>
        <end position="29"/>
    </location>
</feature>
<name>A0ABR0Z758_HUSHU</name>
<sequence>MINLISNMASQNPDKDDSKETIGNIEERSLLSNGNVHQSLNEVPLNGEPVNELRDNDTGPEYKATETITDVPSKKSSEESKRGGPSLSLCLLDLSVSSYAGNGNSQFQPDNGDECATLTLNCLFCHFYNFFLMLPDMCESLARYVCCCPSRRYQFNSNEHESNNDCLCNCDFDGGCFDVCHDASECLELAMEISEVCYR</sequence>
<feature type="compositionally biased region" description="Polar residues" evidence="2">
    <location>
        <begin position="30"/>
        <end position="41"/>
    </location>
</feature>
<evidence type="ECO:0000313" key="4">
    <source>
        <dbReference type="Proteomes" id="UP001369086"/>
    </source>
</evidence>
<evidence type="ECO:0000256" key="1">
    <source>
        <dbReference type="ARBA" id="ARBA00025778"/>
    </source>
</evidence>
<dbReference type="Proteomes" id="UP001369086">
    <property type="component" value="Unassembled WGS sequence"/>
</dbReference>
<feature type="compositionally biased region" description="Polar residues" evidence="2">
    <location>
        <begin position="1"/>
        <end position="12"/>
    </location>
</feature>
<reference evidence="3 4" key="1">
    <citation type="submission" date="2021-05" db="EMBL/GenBank/DDBJ databases">
        <authorList>
            <person name="Zahm M."/>
            <person name="Klopp C."/>
            <person name="Cabau C."/>
            <person name="Kuhl H."/>
            <person name="Suciu R."/>
            <person name="Ciorpac M."/>
            <person name="Holostenco D."/>
            <person name="Gessner J."/>
            <person name="Wuertz S."/>
            <person name="Hohne C."/>
            <person name="Stock M."/>
            <person name="Gislard M."/>
            <person name="Lluch J."/>
            <person name="Milhes M."/>
            <person name="Lampietro C."/>
            <person name="Lopez Roques C."/>
            <person name="Donnadieu C."/>
            <person name="Du K."/>
            <person name="Schartl M."/>
            <person name="Guiguen Y."/>
        </authorList>
    </citation>
    <scope>NUCLEOTIDE SEQUENCE [LARGE SCALE GENOMIC DNA]</scope>
    <source>
        <strain evidence="3">Hh-F2</strain>
        <tissue evidence="3">Blood</tissue>
    </source>
</reference>
<dbReference type="InterPro" id="IPR026134">
    <property type="entry name" value="MDFI/MDFIC"/>
</dbReference>
<dbReference type="EMBL" id="JAHFZB010000016">
    <property type="protein sequence ID" value="KAK6480662.1"/>
    <property type="molecule type" value="Genomic_DNA"/>
</dbReference>
<evidence type="ECO:0000313" key="3">
    <source>
        <dbReference type="EMBL" id="KAK6480662.1"/>
    </source>
</evidence>
<dbReference type="PANTHER" id="PTHR15304">
    <property type="entry name" value="MYOD FAMILY INHIBITOR"/>
    <property type="match status" value="1"/>
</dbReference>
<proteinExistence type="inferred from homology"/>
<dbReference type="Pfam" id="PF15316">
    <property type="entry name" value="MDFI"/>
    <property type="match status" value="1"/>
</dbReference>
<organism evidence="3 4">
    <name type="scientific">Huso huso</name>
    <name type="common">Beluga</name>
    <name type="synonym">Acipenser huso</name>
    <dbReference type="NCBI Taxonomy" id="61971"/>
    <lineage>
        <taxon>Eukaryota</taxon>
        <taxon>Metazoa</taxon>
        <taxon>Chordata</taxon>
        <taxon>Craniata</taxon>
        <taxon>Vertebrata</taxon>
        <taxon>Euteleostomi</taxon>
        <taxon>Actinopterygii</taxon>
        <taxon>Chondrostei</taxon>
        <taxon>Acipenseriformes</taxon>
        <taxon>Acipenseridae</taxon>
        <taxon>Huso</taxon>
    </lineage>
</organism>
<feature type="compositionally biased region" description="Basic and acidic residues" evidence="2">
    <location>
        <begin position="72"/>
        <end position="82"/>
    </location>
</feature>
<comment type="similarity">
    <text evidence="1">Belongs to the MDFI family.</text>
</comment>
<evidence type="ECO:0000256" key="2">
    <source>
        <dbReference type="SAM" id="MobiDB-lite"/>
    </source>
</evidence>
<gene>
    <name evidence="3" type="ORF">HHUSO_G18437</name>
</gene>
<comment type="caution">
    <text evidence="3">The sequence shown here is derived from an EMBL/GenBank/DDBJ whole genome shotgun (WGS) entry which is preliminary data.</text>
</comment>
<keyword evidence="4" id="KW-1185">Reference proteome</keyword>
<feature type="region of interest" description="Disordered" evidence="2">
    <location>
        <begin position="1"/>
        <end position="84"/>
    </location>
</feature>
<protein>
    <submittedName>
        <fullName evidence="3">MyoD family inhibitor domain-containing protein 2-like isoform X1</fullName>
    </submittedName>
</protein>
<accession>A0ABR0Z758</accession>
<dbReference type="PANTHER" id="PTHR15304:SF2">
    <property type="entry name" value="MYOD FAMILY INHIBITOR DOMAIN-CONTAINING PROTEIN 2"/>
    <property type="match status" value="1"/>
</dbReference>